<dbReference type="SUPFAM" id="SSF55486">
    <property type="entry name" value="Metalloproteases ('zincins'), catalytic domain"/>
    <property type="match status" value="1"/>
</dbReference>
<evidence type="ECO:0000313" key="17">
    <source>
        <dbReference type="Proteomes" id="UP001498771"/>
    </source>
</evidence>
<keyword evidence="12" id="KW-0496">Mitochondrion</keyword>
<protein>
    <recommendedName>
        <fullName evidence="5">Mitochondrial intermediate peptidase</fullName>
        <ecNumber evidence="4">3.4.24.59</ecNumber>
    </recommendedName>
</protein>
<proteinExistence type="inferred from homology"/>
<evidence type="ECO:0000256" key="8">
    <source>
        <dbReference type="ARBA" id="ARBA00022801"/>
    </source>
</evidence>
<keyword evidence="9 13" id="KW-0862">Zinc</keyword>
<evidence type="ECO:0000256" key="1">
    <source>
        <dbReference type="ARBA" id="ARBA00000436"/>
    </source>
</evidence>
<dbReference type="Pfam" id="PF01432">
    <property type="entry name" value="Peptidase_M3"/>
    <property type="match status" value="1"/>
</dbReference>
<reference evidence="16 17" key="1">
    <citation type="submission" date="2024-03" db="EMBL/GenBank/DDBJ databases">
        <title>Genome-scale model development and genomic sequencing of the oleaginous clade Lipomyces.</title>
        <authorList>
            <consortium name="Lawrence Berkeley National Laboratory"/>
            <person name="Czajka J.J."/>
            <person name="Han Y."/>
            <person name="Kim J."/>
            <person name="Mondo S.J."/>
            <person name="Hofstad B.A."/>
            <person name="Robles A."/>
            <person name="Haridas S."/>
            <person name="Riley R."/>
            <person name="LaButti K."/>
            <person name="Pangilinan J."/>
            <person name="Andreopoulos W."/>
            <person name="Lipzen A."/>
            <person name="Yan J."/>
            <person name="Wang M."/>
            <person name="Ng V."/>
            <person name="Grigoriev I.V."/>
            <person name="Spatafora J.W."/>
            <person name="Magnuson J.K."/>
            <person name="Baker S.E."/>
            <person name="Pomraning K.R."/>
        </authorList>
    </citation>
    <scope>NUCLEOTIDE SEQUENCE [LARGE SCALE GENOMIC DNA]</scope>
    <source>
        <strain evidence="16 17">Phaff 52-87</strain>
    </source>
</reference>
<evidence type="ECO:0000256" key="12">
    <source>
        <dbReference type="ARBA" id="ARBA00023128"/>
    </source>
</evidence>
<dbReference type="EMBL" id="JBBJBU010000005">
    <property type="protein sequence ID" value="KAK7205384.1"/>
    <property type="molecule type" value="Genomic_DNA"/>
</dbReference>
<comment type="subcellular location">
    <subcellularLocation>
        <location evidence="2">Mitochondrion matrix</location>
    </subcellularLocation>
</comment>
<keyword evidence="8 13" id="KW-0378">Hydrolase</keyword>
<dbReference type="InterPro" id="IPR024077">
    <property type="entry name" value="Neurolysin/TOP_dom2"/>
</dbReference>
<dbReference type="Gene3D" id="3.40.390.10">
    <property type="entry name" value="Collagenase (Catalytic Domain)"/>
    <property type="match status" value="1"/>
</dbReference>
<gene>
    <name evidence="16" type="ORF">BZA70DRAFT_277964</name>
</gene>
<dbReference type="Proteomes" id="UP001498771">
    <property type="component" value="Unassembled WGS sequence"/>
</dbReference>
<comment type="caution">
    <text evidence="16">The sequence shown here is derived from an EMBL/GenBank/DDBJ whole genome shotgun (WGS) entry which is preliminary data.</text>
</comment>
<sequence>MPCQRLVSALAARQASSSCLISRISSLTTAKSTSSGRRFLKTASRTSKPSTSGPGAASDSTTIPPPHPVSSGPSSAAEDDRLLRDVFDSSSVWNSFYSRFPQSRSTGLLNNARLTSANSLAEFAESTLLAAQRVAAAIIAIDTGKLTDDDCRRVVRLFDRLSDMLCRVIDLAEFVRTVHPDQAYLANAERAHSIMLGYMIQLNSSVELFGVLRKVLESENVENVLSREEMIVGKLLLDDFNKSGASLDQSIREEVITVQNNIAVLSRDFMMGLSPAHESITVDINDLTGLDPTLVNGLRIASAQASEGRSSFGFGRRQRNGKPSAQALAKVRHVKLPTTGTVARMAALSVYSSKIREQLYVNSRKSSDRQIQILETLLMQRMRLANLMGSKSFAEYQLSDKMARTPEAVHKFLENLAARTKPAAQGEISLLEKLKAADPRNQEDPVFRAWDRDYYLSQYIDKTRQPKMRSYDFLSAYFSVGTVMQGLSRLFTKLYGIRFVPRETDYASGETWHPDVRKLDIMADTGSALDGSGEQRVGIMYCDLFAREGKPRAPAHYTVRCSRQIYDDEKFDGLDDGIKDIPTLTESDGSVFQLPTIGLVCDFASRSDGRASLLSFAEVETLFHEMGHAMHSMLGRTSLHNISGTRCATDFVELPSVLMEHFARNPDVLALFARHHETDEPLPMPLLEAHLKEVAGFKYNDSYTQIEMSLLDLALHTVSPESLHGGRLDSTAISRALEKQYSLFPPVEGTSWQGQFGHLVGYGAVYYSYLLDRAMASLVWRQVFKGGADGGAVSRDAGEKFKNEVLAWGAGRNAWQCIAGVLERPELEAGGEKAMEIVAMGDEDVSGMWR</sequence>
<name>A0ABR1F6B4_9ASCO</name>
<evidence type="ECO:0000256" key="11">
    <source>
        <dbReference type="ARBA" id="ARBA00023049"/>
    </source>
</evidence>
<dbReference type="PANTHER" id="PTHR11804">
    <property type="entry name" value="PROTEASE M3 THIMET OLIGOPEPTIDASE-RELATED"/>
    <property type="match status" value="1"/>
</dbReference>
<accession>A0ABR1F6B4</accession>
<evidence type="ECO:0000313" key="16">
    <source>
        <dbReference type="EMBL" id="KAK7205384.1"/>
    </source>
</evidence>
<comment type="catalytic activity">
    <reaction evidence="1">
        <text>Release of an N-terminal octapeptide as second stage of processing of some proteins imported into the mitochondrion.</text>
        <dbReference type="EC" id="3.4.24.59"/>
    </reaction>
</comment>
<evidence type="ECO:0000256" key="14">
    <source>
        <dbReference type="SAM" id="MobiDB-lite"/>
    </source>
</evidence>
<dbReference type="InterPro" id="IPR045090">
    <property type="entry name" value="Pept_M3A_M3B"/>
</dbReference>
<evidence type="ECO:0000256" key="6">
    <source>
        <dbReference type="ARBA" id="ARBA00022670"/>
    </source>
</evidence>
<dbReference type="PANTHER" id="PTHR11804:SF79">
    <property type="entry name" value="MITOCHONDRIAL INTERMEDIATE PEPTIDASE"/>
    <property type="match status" value="1"/>
</dbReference>
<comment type="similarity">
    <text evidence="3 13">Belongs to the peptidase M3 family.</text>
</comment>
<keyword evidence="6 13" id="KW-0645">Protease</keyword>
<keyword evidence="11 13" id="KW-0482">Metalloprotease</keyword>
<dbReference type="EC" id="3.4.24.59" evidence="4"/>
<feature type="compositionally biased region" description="Polar residues" evidence="14">
    <location>
        <begin position="43"/>
        <end position="62"/>
    </location>
</feature>
<dbReference type="InterPro" id="IPR024079">
    <property type="entry name" value="MetalloPept_cat_dom_sf"/>
</dbReference>
<evidence type="ECO:0000256" key="7">
    <source>
        <dbReference type="ARBA" id="ARBA00022723"/>
    </source>
</evidence>
<evidence type="ECO:0000256" key="10">
    <source>
        <dbReference type="ARBA" id="ARBA00022946"/>
    </source>
</evidence>
<feature type="region of interest" description="Disordered" evidence="14">
    <location>
        <begin position="35"/>
        <end position="77"/>
    </location>
</feature>
<dbReference type="InterPro" id="IPR001567">
    <property type="entry name" value="Pept_M3A_M3B_dom"/>
</dbReference>
<keyword evidence="10" id="KW-0809">Transit peptide</keyword>
<feature type="domain" description="Peptidase M3A/M3B catalytic" evidence="15">
    <location>
        <begin position="353"/>
        <end position="836"/>
    </location>
</feature>
<evidence type="ECO:0000256" key="13">
    <source>
        <dbReference type="RuleBase" id="RU003435"/>
    </source>
</evidence>
<dbReference type="GeneID" id="90038054"/>
<evidence type="ECO:0000256" key="3">
    <source>
        <dbReference type="ARBA" id="ARBA00006040"/>
    </source>
</evidence>
<evidence type="ECO:0000256" key="9">
    <source>
        <dbReference type="ARBA" id="ARBA00022833"/>
    </source>
</evidence>
<evidence type="ECO:0000256" key="5">
    <source>
        <dbReference type="ARBA" id="ARBA00018046"/>
    </source>
</evidence>
<dbReference type="RefSeq" id="XP_064768417.1">
    <property type="nucleotide sequence ID" value="XM_064912542.1"/>
</dbReference>
<keyword evidence="17" id="KW-1185">Reference proteome</keyword>
<dbReference type="InterPro" id="IPR033851">
    <property type="entry name" value="M3A_MIP"/>
</dbReference>
<evidence type="ECO:0000259" key="15">
    <source>
        <dbReference type="Pfam" id="PF01432"/>
    </source>
</evidence>
<comment type="cofactor">
    <cofactor evidence="13">
        <name>Zn(2+)</name>
        <dbReference type="ChEBI" id="CHEBI:29105"/>
    </cofactor>
    <text evidence="13">Binds 1 zinc ion.</text>
</comment>
<organism evidence="16 17">
    <name type="scientific">Myxozyma melibiosi</name>
    <dbReference type="NCBI Taxonomy" id="54550"/>
    <lineage>
        <taxon>Eukaryota</taxon>
        <taxon>Fungi</taxon>
        <taxon>Dikarya</taxon>
        <taxon>Ascomycota</taxon>
        <taxon>Saccharomycotina</taxon>
        <taxon>Lipomycetes</taxon>
        <taxon>Lipomycetales</taxon>
        <taxon>Lipomycetaceae</taxon>
        <taxon>Myxozyma</taxon>
    </lineage>
</organism>
<evidence type="ECO:0000256" key="4">
    <source>
        <dbReference type="ARBA" id="ARBA00012441"/>
    </source>
</evidence>
<keyword evidence="7 13" id="KW-0479">Metal-binding</keyword>
<evidence type="ECO:0000256" key="2">
    <source>
        <dbReference type="ARBA" id="ARBA00004305"/>
    </source>
</evidence>
<dbReference type="CDD" id="cd06457">
    <property type="entry name" value="M3A_MIP"/>
    <property type="match status" value="1"/>
</dbReference>
<dbReference type="Gene3D" id="1.10.1370.10">
    <property type="entry name" value="Neurolysin, domain 3"/>
    <property type="match status" value="1"/>
</dbReference>